<dbReference type="PROSITE" id="PS51352">
    <property type="entry name" value="THIOREDOXIN_2"/>
    <property type="match status" value="1"/>
</dbReference>
<dbReference type="InterPro" id="IPR019479">
    <property type="entry name" value="Peroxiredoxin_C"/>
</dbReference>
<keyword evidence="5" id="KW-1185">Reference proteome</keyword>
<dbReference type="InterPro" id="IPR036249">
    <property type="entry name" value="Thioredoxin-like_sf"/>
</dbReference>
<dbReference type="PANTHER" id="PTHR10681">
    <property type="entry name" value="THIOREDOXIN PEROXIDASE"/>
    <property type="match status" value="1"/>
</dbReference>
<dbReference type="EMBL" id="JARBJD010000026">
    <property type="protein sequence ID" value="KAK2959900.1"/>
    <property type="molecule type" value="Genomic_DNA"/>
</dbReference>
<evidence type="ECO:0000256" key="1">
    <source>
        <dbReference type="ARBA" id="ARBA00009796"/>
    </source>
</evidence>
<dbReference type="InterPro" id="IPR050217">
    <property type="entry name" value="Peroxiredoxin"/>
</dbReference>
<dbReference type="EC" id="1.11.1.24" evidence="4"/>
<comment type="caution">
    <text evidence="4">The sequence shown here is derived from an EMBL/GenBank/DDBJ whole genome shotgun (WGS) entry which is preliminary data.</text>
</comment>
<dbReference type="SUPFAM" id="SSF52833">
    <property type="entry name" value="Thioredoxin-like"/>
    <property type="match status" value="1"/>
</dbReference>
<dbReference type="Pfam" id="PF00578">
    <property type="entry name" value="AhpC-TSA"/>
    <property type="match status" value="1"/>
</dbReference>
<dbReference type="InterPro" id="IPR013766">
    <property type="entry name" value="Thioredoxin_domain"/>
</dbReference>
<protein>
    <submittedName>
        <fullName evidence="4">Thioredoxin peroxidase</fullName>
        <ecNumber evidence="4">1.11.1.24</ecNumber>
    </submittedName>
</protein>
<reference evidence="4 5" key="1">
    <citation type="journal article" date="2022" name="bioRxiv">
        <title>Genomics of Preaxostyla Flagellates Illuminates Evolutionary Transitions and the Path Towards Mitochondrial Loss.</title>
        <authorList>
            <person name="Novak L.V.F."/>
            <person name="Treitli S.C."/>
            <person name="Pyrih J."/>
            <person name="Halakuc P."/>
            <person name="Pipaliya S.V."/>
            <person name="Vacek V."/>
            <person name="Brzon O."/>
            <person name="Soukal P."/>
            <person name="Eme L."/>
            <person name="Dacks J.B."/>
            <person name="Karnkowska A."/>
            <person name="Elias M."/>
            <person name="Hampl V."/>
        </authorList>
    </citation>
    <scope>NUCLEOTIDE SEQUENCE [LARGE SCALE GENOMIC DNA]</scope>
    <source>
        <strain evidence="4">NAU3</strain>
        <tissue evidence="4">Gut</tissue>
    </source>
</reference>
<dbReference type="Pfam" id="PF10417">
    <property type="entry name" value="1-cysPrx_C"/>
    <property type="match status" value="1"/>
</dbReference>
<keyword evidence="4" id="KW-0575">Peroxidase</keyword>
<organism evidence="4 5">
    <name type="scientific">Blattamonas nauphoetae</name>
    <dbReference type="NCBI Taxonomy" id="2049346"/>
    <lineage>
        <taxon>Eukaryota</taxon>
        <taxon>Metamonada</taxon>
        <taxon>Preaxostyla</taxon>
        <taxon>Oxymonadida</taxon>
        <taxon>Blattamonas</taxon>
    </lineage>
</organism>
<feature type="domain" description="Thioredoxin" evidence="3">
    <location>
        <begin position="516"/>
        <end position="661"/>
    </location>
</feature>
<dbReference type="InterPro" id="IPR000866">
    <property type="entry name" value="AhpC/TSA"/>
</dbReference>
<accession>A0ABQ9Y874</accession>
<keyword evidence="2 4" id="KW-0560">Oxidoreductase</keyword>
<comment type="similarity">
    <text evidence="1">Belongs to the peroxiredoxin family. AhpC/Prx1 subfamily.</text>
</comment>
<name>A0ABQ9Y874_9EUKA</name>
<evidence type="ECO:0000256" key="2">
    <source>
        <dbReference type="ARBA" id="ARBA00023002"/>
    </source>
</evidence>
<evidence type="ECO:0000259" key="3">
    <source>
        <dbReference type="PROSITE" id="PS51352"/>
    </source>
</evidence>
<dbReference type="PANTHER" id="PTHR10681:SF128">
    <property type="entry name" value="THIOREDOXIN-DEPENDENT PEROXIDE REDUCTASE, MITOCHONDRIAL"/>
    <property type="match status" value="1"/>
</dbReference>
<dbReference type="Proteomes" id="UP001281761">
    <property type="component" value="Unassembled WGS sequence"/>
</dbReference>
<dbReference type="GO" id="GO:0140824">
    <property type="term" value="F:thioredoxin-dependent peroxiredoxin activity"/>
    <property type="evidence" value="ECO:0007669"/>
    <property type="project" value="UniProtKB-EC"/>
</dbReference>
<proteinExistence type="inferred from homology"/>
<evidence type="ECO:0000313" key="5">
    <source>
        <dbReference type="Proteomes" id="UP001281761"/>
    </source>
</evidence>
<evidence type="ECO:0000313" key="4">
    <source>
        <dbReference type="EMBL" id="KAK2959900.1"/>
    </source>
</evidence>
<dbReference type="Gene3D" id="3.40.30.10">
    <property type="entry name" value="Glutaredoxin"/>
    <property type="match status" value="1"/>
</dbReference>
<dbReference type="CDD" id="cd03015">
    <property type="entry name" value="PRX_Typ2cys"/>
    <property type="match status" value="1"/>
</dbReference>
<gene>
    <name evidence="4" type="ORF">BLNAU_5097</name>
</gene>
<sequence length="694" mass="77938">MIVDKTSSHPQGENKKPIQTNVLEMILRQTYGECKQLLPVSVQEIANSDSVKISYKSETQSDPDAPHVEYIKPLEEFCEQTPPCDVPLTLEALFAFLRCNYRSRYDFQIIYIPSTLTDSSSKLVPFVGRLCGMLAKRVSEMKSLFTESSLAIPTISTLSATLPDEPPFQTLKAVLAVLCEGFTLLALLVSEMMFRIQDSLIEFNFVPLLKSTIITCLDLLGHQAVPLKGMSVGVSDMLLRILDRSWNCAASSLSMRPTYVGQVVESVYSDVQQMCSLLERTCCQSTPIGVSHLEMIVQLCSKHPNLTAPVLEENLVQRVIETSNPKAVPIAHGPFHLHLILTINNLMSNQNNITEDKKERKRTRMLQFERVLMPAKQYLQFVLLREESIWNDVAKNEYLRNIIGTLLLWTLKLERKLFEDDEIVETGREKWEVGVHPSKQDSLRSTRHDDKERPFCSISTKTHPPPNSLLPCSSKRTVVEHSAKRHFVTIISPPTVTTRITLPNVVPEQPVNRMALLPGTAAPVFETKDCEGKYLVLVFYPADFTFVCPTEILAFGEAREEFAQNDCELAMISTDTEHTHQAWLRAKRSEGGLEGAPLLLLADRSLKITKSFGVLIPDAGIAMRATYIIDGKGIIRHVQVNDGNVGRGVEETLRLVQAFQFADKNGEVCPANWRKGKKTMKPTHDGVSKFLSEQ</sequence>